<proteinExistence type="predicted"/>
<dbReference type="Proteomes" id="UP000266841">
    <property type="component" value="Unassembled WGS sequence"/>
</dbReference>
<feature type="compositionally biased region" description="Low complexity" evidence="1">
    <location>
        <begin position="48"/>
        <end position="59"/>
    </location>
</feature>
<organism evidence="2 3">
    <name type="scientific">Thalassiosira oceanica</name>
    <name type="common">Marine diatom</name>
    <dbReference type="NCBI Taxonomy" id="159749"/>
    <lineage>
        <taxon>Eukaryota</taxon>
        <taxon>Sar</taxon>
        <taxon>Stramenopiles</taxon>
        <taxon>Ochrophyta</taxon>
        <taxon>Bacillariophyta</taxon>
        <taxon>Coscinodiscophyceae</taxon>
        <taxon>Thalassiosirophycidae</taxon>
        <taxon>Thalassiosirales</taxon>
        <taxon>Thalassiosiraceae</taxon>
        <taxon>Thalassiosira</taxon>
    </lineage>
</organism>
<evidence type="ECO:0000256" key="1">
    <source>
        <dbReference type="SAM" id="MobiDB-lite"/>
    </source>
</evidence>
<feature type="compositionally biased region" description="Basic and acidic residues" evidence="1">
    <location>
        <begin position="180"/>
        <end position="189"/>
    </location>
</feature>
<dbReference type="AlphaFoldDB" id="K0SYJ7"/>
<feature type="compositionally biased region" description="Low complexity" evidence="1">
    <location>
        <begin position="1"/>
        <end position="16"/>
    </location>
</feature>
<accession>K0SYJ7</accession>
<evidence type="ECO:0000313" key="2">
    <source>
        <dbReference type="EMBL" id="EJK71498.1"/>
    </source>
</evidence>
<feature type="non-terminal residue" evidence="2">
    <location>
        <position position="1"/>
    </location>
</feature>
<dbReference type="EMBL" id="AGNL01007159">
    <property type="protein sequence ID" value="EJK71498.1"/>
    <property type="molecule type" value="Genomic_DNA"/>
</dbReference>
<sequence>CSSRAESAGGARTAAGRVRRHEGARHPRRGEGKGDDDGGGVGRVRRQAPAAGEPLLLAATRRDRLPGGGEPGRPAGPSSRRARRLGHARRARGGGPRGRGGGGMVGPPDRRAGRRPERGGVQAPLLPGLPVGRGEERRHAAAGQGVLQRGGIRGRRRRDGMVGGRGGQERCTEVGGPGGRRGERADEGGPSHLQAERPPQLVGVLRRHECNSWKVPGGQRGDAGGRTGVGCC</sequence>
<feature type="compositionally biased region" description="Gly residues" evidence="1">
    <location>
        <begin position="218"/>
        <end position="232"/>
    </location>
</feature>
<reference evidence="2 3" key="1">
    <citation type="journal article" date="2012" name="Genome Biol.">
        <title>Genome and low-iron response of an oceanic diatom adapted to chronic iron limitation.</title>
        <authorList>
            <person name="Lommer M."/>
            <person name="Specht M."/>
            <person name="Roy A.S."/>
            <person name="Kraemer L."/>
            <person name="Andreson R."/>
            <person name="Gutowska M.A."/>
            <person name="Wolf J."/>
            <person name="Bergner S.V."/>
            <person name="Schilhabel M.B."/>
            <person name="Klostermeier U.C."/>
            <person name="Beiko R.G."/>
            <person name="Rosenstiel P."/>
            <person name="Hippler M."/>
            <person name="Laroche J."/>
        </authorList>
    </citation>
    <scope>NUCLEOTIDE SEQUENCE [LARGE SCALE GENOMIC DNA]</scope>
    <source>
        <strain evidence="2 3">CCMP1005</strain>
    </source>
</reference>
<protein>
    <submittedName>
        <fullName evidence="2">Uncharacterized protein</fullName>
    </submittedName>
</protein>
<feature type="compositionally biased region" description="Basic and acidic residues" evidence="1">
    <location>
        <begin position="108"/>
        <end position="118"/>
    </location>
</feature>
<feature type="compositionally biased region" description="Basic residues" evidence="1">
    <location>
        <begin position="80"/>
        <end position="92"/>
    </location>
</feature>
<keyword evidence="3" id="KW-1185">Reference proteome</keyword>
<feature type="compositionally biased region" description="Basic residues" evidence="1">
    <location>
        <begin position="17"/>
        <end position="28"/>
    </location>
</feature>
<feature type="region of interest" description="Disordered" evidence="1">
    <location>
        <begin position="1"/>
        <end position="232"/>
    </location>
</feature>
<feature type="compositionally biased region" description="Gly residues" evidence="1">
    <location>
        <begin position="93"/>
        <end position="105"/>
    </location>
</feature>
<name>K0SYJ7_THAOC</name>
<comment type="caution">
    <text evidence="2">The sequence shown here is derived from an EMBL/GenBank/DDBJ whole genome shotgun (WGS) entry which is preliminary data.</text>
</comment>
<gene>
    <name evidence="2" type="ORF">THAOC_07054</name>
</gene>
<evidence type="ECO:0000313" key="3">
    <source>
        <dbReference type="Proteomes" id="UP000266841"/>
    </source>
</evidence>